<dbReference type="AlphaFoldDB" id="V5B743"/>
<dbReference type="InterPro" id="IPR013320">
    <property type="entry name" value="ConA-like_dom_sf"/>
</dbReference>
<dbReference type="Gene3D" id="2.60.120.200">
    <property type="match status" value="1"/>
</dbReference>
<gene>
    <name evidence="3" type="ORF">TCDM_08749</name>
</gene>
<evidence type="ECO:0000313" key="4">
    <source>
        <dbReference type="Proteomes" id="UP000017861"/>
    </source>
</evidence>
<organism evidence="3 4">
    <name type="scientific">Trypanosoma cruzi Dm28c</name>
    <dbReference type="NCBI Taxonomy" id="1416333"/>
    <lineage>
        <taxon>Eukaryota</taxon>
        <taxon>Discoba</taxon>
        <taxon>Euglenozoa</taxon>
        <taxon>Kinetoplastea</taxon>
        <taxon>Metakinetoplastina</taxon>
        <taxon>Trypanosomatida</taxon>
        <taxon>Trypanosomatidae</taxon>
        <taxon>Trypanosoma</taxon>
        <taxon>Schizotrypanum</taxon>
    </lineage>
</organism>
<accession>V5B743</accession>
<name>V5B743_TRYCR</name>
<dbReference type="SUPFAM" id="SSF50939">
    <property type="entry name" value="Sialidases"/>
    <property type="match status" value="1"/>
</dbReference>
<dbReference type="PRINTS" id="PR01803">
    <property type="entry name" value="TCSIALIDASE"/>
</dbReference>
<dbReference type="InterPro" id="IPR036278">
    <property type="entry name" value="Sialidase_sf"/>
</dbReference>
<comment type="caution">
    <text evidence="3">The sequence shown here is derived from an EMBL/GenBank/DDBJ whole genome shotgun (WGS) entry which is preliminary data.</text>
</comment>
<dbReference type="Pfam" id="PF22925">
    <property type="entry name" value="TS_C"/>
    <property type="match status" value="1"/>
</dbReference>
<dbReference type="Proteomes" id="UP000017861">
    <property type="component" value="Unassembled WGS sequence"/>
</dbReference>
<dbReference type="EMBL" id="AYLP01000127">
    <property type="protein sequence ID" value="ESS63449.1"/>
    <property type="molecule type" value="Genomic_DNA"/>
</dbReference>
<protein>
    <submittedName>
        <fullName evidence="3">Trans-sialidase</fullName>
    </submittedName>
</protein>
<dbReference type="SUPFAM" id="SSF49899">
    <property type="entry name" value="Concanavalin A-like lectins/glucanases"/>
    <property type="match status" value="1"/>
</dbReference>
<dbReference type="Gene3D" id="2.120.10.10">
    <property type="match status" value="1"/>
</dbReference>
<dbReference type="VEuPathDB" id="TriTrypDB:TCDM_08749"/>
<evidence type="ECO:0000259" key="2">
    <source>
        <dbReference type="Pfam" id="PF22925"/>
    </source>
</evidence>
<dbReference type="InterPro" id="IPR055239">
    <property type="entry name" value="TS_C"/>
</dbReference>
<feature type="region of interest" description="Disordered" evidence="1">
    <location>
        <begin position="1"/>
        <end position="31"/>
    </location>
</feature>
<reference evidence="3 4" key="1">
    <citation type="journal article" date="2014" name="Genome Announc.">
        <title>Trypanosoma cruzi Clone Dm28c Draft Genome Sequence.</title>
        <authorList>
            <person name="Grisard E.C."/>
            <person name="Teixeira S.M."/>
            <person name="de Almeida L.G."/>
            <person name="Stoco P.H."/>
            <person name="Gerber A.L."/>
            <person name="Talavera-Lopez C."/>
            <person name="Lima O.C."/>
            <person name="Andersson B."/>
            <person name="de Vasconcelos A.T."/>
        </authorList>
    </citation>
    <scope>NUCLEOTIDE SEQUENCE [LARGE SCALE GENOMIC DNA]</scope>
    <source>
        <strain evidence="3 4">Dm28c</strain>
    </source>
</reference>
<sequence>MPSSPRPLRKGRSCRTVREGTPRGRKGPLHSAFGSRTATARFLLDRLPWTNLRIGCSPAPCCARMASLHLLQGRGNDKGRAISLSRLTEELSAVRSVLSTWTQRDIFFSSLSIPTVGLVAVFSNASASGDTWNDEYLCLNATVTNAAKDNDGLQLTGLWSRAIWPVNTRGGEVRHVSLSHDFTLVASVTIEEAPNGNTPLLTAMLADTESNHTVGLSHSHNKKWETTVKGKKTARCSAWEPRKEYQVSLMLQGNKASVDVDGESLGEEEVPLTGERSPEVLRLCFGACGGH</sequence>
<dbReference type="InterPro" id="IPR008377">
    <property type="entry name" value="Sialidase_trypan"/>
</dbReference>
<proteinExistence type="predicted"/>
<dbReference type="GO" id="GO:0004308">
    <property type="term" value="F:exo-alpha-sialidase activity"/>
    <property type="evidence" value="ECO:0007669"/>
    <property type="project" value="InterPro"/>
</dbReference>
<evidence type="ECO:0000313" key="3">
    <source>
        <dbReference type="EMBL" id="ESS63449.1"/>
    </source>
</evidence>
<evidence type="ECO:0000256" key="1">
    <source>
        <dbReference type="SAM" id="MobiDB-lite"/>
    </source>
</evidence>
<feature type="domain" description="Trans-sialidase C-terminal" evidence="2">
    <location>
        <begin position="114"/>
        <end position="290"/>
    </location>
</feature>